<dbReference type="RefSeq" id="WP_138643107.1">
    <property type="nucleotide sequence ID" value="NZ_VCKW01000002.1"/>
</dbReference>
<evidence type="ECO:0000313" key="5">
    <source>
        <dbReference type="Proteomes" id="UP000309174"/>
    </source>
</evidence>
<proteinExistence type="predicted"/>
<gene>
    <name evidence="4" type="ORF">ETD83_00865</name>
</gene>
<dbReference type="EMBL" id="VCKW01000002">
    <property type="protein sequence ID" value="TMR07334.1"/>
    <property type="molecule type" value="Genomic_DNA"/>
</dbReference>
<dbReference type="PANTHER" id="PTHR42776:SF27">
    <property type="entry name" value="DIPEPTIDYL PEPTIDASE FAMILY MEMBER 6"/>
    <property type="match status" value="1"/>
</dbReference>
<dbReference type="GO" id="GO:0006508">
    <property type="term" value="P:proteolysis"/>
    <property type="evidence" value="ECO:0007669"/>
    <property type="project" value="InterPro"/>
</dbReference>
<dbReference type="Pfam" id="PF00326">
    <property type="entry name" value="Peptidase_S9"/>
    <property type="match status" value="1"/>
</dbReference>
<evidence type="ECO:0000259" key="3">
    <source>
        <dbReference type="Pfam" id="PF00326"/>
    </source>
</evidence>
<dbReference type="InterPro" id="IPR029058">
    <property type="entry name" value="AB_hydrolase_fold"/>
</dbReference>
<dbReference type="PANTHER" id="PTHR42776">
    <property type="entry name" value="SERINE PEPTIDASE S9 FAMILY MEMBER"/>
    <property type="match status" value="1"/>
</dbReference>
<feature type="domain" description="Peptidase S9 prolyl oligopeptidase catalytic" evidence="3">
    <location>
        <begin position="425"/>
        <end position="616"/>
    </location>
</feature>
<feature type="region of interest" description="Disordered" evidence="2">
    <location>
        <begin position="334"/>
        <end position="378"/>
    </location>
</feature>
<evidence type="ECO:0000256" key="1">
    <source>
        <dbReference type="ARBA" id="ARBA00022801"/>
    </source>
</evidence>
<dbReference type="OrthoDB" id="262125at2"/>
<evidence type="ECO:0000256" key="2">
    <source>
        <dbReference type="SAM" id="MobiDB-lite"/>
    </source>
</evidence>
<organism evidence="4 5">
    <name type="scientific">Actinomadura soli</name>
    <dbReference type="NCBI Taxonomy" id="2508997"/>
    <lineage>
        <taxon>Bacteria</taxon>
        <taxon>Bacillati</taxon>
        <taxon>Actinomycetota</taxon>
        <taxon>Actinomycetes</taxon>
        <taxon>Streptosporangiales</taxon>
        <taxon>Thermomonosporaceae</taxon>
        <taxon>Actinomadura</taxon>
    </lineage>
</organism>
<protein>
    <submittedName>
        <fullName evidence="4">Alpha/beta fold hydrolase</fullName>
    </submittedName>
</protein>
<keyword evidence="5" id="KW-1185">Reference proteome</keyword>
<dbReference type="Gene3D" id="3.40.50.1820">
    <property type="entry name" value="alpha/beta hydrolase"/>
    <property type="match status" value="1"/>
</dbReference>
<dbReference type="SUPFAM" id="SSF82171">
    <property type="entry name" value="DPP6 N-terminal domain-like"/>
    <property type="match status" value="1"/>
</dbReference>
<keyword evidence="1 4" id="KW-0378">Hydrolase</keyword>
<dbReference type="InterPro" id="IPR001375">
    <property type="entry name" value="Peptidase_S9_cat"/>
</dbReference>
<dbReference type="Proteomes" id="UP000309174">
    <property type="component" value="Unassembled WGS sequence"/>
</dbReference>
<dbReference type="AlphaFoldDB" id="A0A5C4JKR5"/>
<sequence length="648" mass="68015">MRVAPGLALPEARLVPSRFGFAFSAGGRWAACLSTVQDDVTLERWDLACPAPSRRALDRAGVGRLMIDGPVIDRHCGALPLDDGRVLLVRPATDDHGRPAGHGTVLAVGPAGSGLQVTRSWPVPAMLGGFLLAGPGPARTALLVTVEDGRNSRIWRLTASGLEPVLRIPGTLAGGVWVDDGRTLALDHTAPGHRTDGILVDLRERTWRRVWSVADTTTDRIAAYSLRSGALAVTTTSPGAQQPGAERTGLRFPGGGPIRFPETLNRSSGLRTPLTFDAAGERLLVREIRGAAARLAVYTPAADRITAIPGPRGMVWAPARWADDGRIHVRFSAPHRPPTLATVPGPARPGGSPSGAGDDPAPSGWSLAPDATGTGTGGWQRAELMELPGPAGPIEAIVYGGLNRPRLVMALHGGPLAAWRFEFEPLFQHLAAAGAGVVAPNYRGSTGYGERHLRPVIGDWGGPDLDDVVHLASAIARDRDAAGLPRPVVLGGSYGAFLALLAACRSPELWSGCAALAPFTSADGLRAAARGAVRERVARLSRRAAGAGAGPGGGPGAGRDVLRACTSITAPLLIAHGARDEIVPVGQSRALRRRLLELGRTEGVDFDYLEVDDGHQGVVQAWQAVLRAAVVRFCLTAERTYATDQERR</sequence>
<evidence type="ECO:0000313" key="4">
    <source>
        <dbReference type="EMBL" id="TMR07334.1"/>
    </source>
</evidence>
<dbReference type="SUPFAM" id="SSF53474">
    <property type="entry name" value="alpha/beta-Hydrolases"/>
    <property type="match status" value="1"/>
</dbReference>
<comment type="caution">
    <text evidence="4">The sequence shown here is derived from an EMBL/GenBank/DDBJ whole genome shotgun (WGS) entry which is preliminary data.</text>
</comment>
<name>A0A5C4JKR5_9ACTN</name>
<dbReference type="GO" id="GO:0004252">
    <property type="term" value="F:serine-type endopeptidase activity"/>
    <property type="evidence" value="ECO:0007669"/>
    <property type="project" value="TreeGrafter"/>
</dbReference>
<accession>A0A5C4JKR5</accession>
<reference evidence="4 5" key="1">
    <citation type="submission" date="2019-05" db="EMBL/GenBank/DDBJ databases">
        <title>Draft genome sequence of Actinomadura sp. 14C53.</title>
        <authorList>
            <person name="Saricaoglu S."/>
            <person name="Isik K."/>
        </authorList>
    </citation>
    <scope>NUCLEOTIDE SEQUENCE [LARGE SCALE GENOMIC DNA]</scope>
    <source>
        <strain evidence="4 5">14C53</strain>
    </source>
</reference>
<feature type="compositionally biased region" description="Low complexity" evidence="2">
    <location>
        <begin position="349"/>
        <end position="364"/>
    </location>
</feature>